<evidence type="ECO:0000313" key="1">
    <source>
        <dbReference type="EMBL" id="MFD2706423.1"/>
    </source>
</evidence>
<dbReference type="Proteomes" id="UP001597520">
    <property type="component" value="Unassembled WGS sequence"/>
</dbReference>
<reference evidence="2" key="1">
    <citation type="journal article" date="2019" name="Int. J. Syst. Evol. Microbiol.">
        <title>The Global Catalogue of Microorganisms (GCM) 10K type strain sequencing project: providing services to taxonomists for standard genome sequencing and annotation.</title>
        <authorList>
            <consortium name="The Broad Institute Genomics Platform"/>
            <consortium name="The Broad Institute Genome Sequencing Center for Infectious Disease"/>
            <person name="Wu L."/>
            <person name="Ma J."/>
        </authorList>
    </citation>
    <scope>NUCLEOTIDE SEQUENCE [LARGE SCALE GENOMIC DNA]</scope>
    <source>
        <strain evidence="2">KCTC 33792</strain>
    </source>
</reference>
<evidence type="ECO:0000313" key="2">
    <source>
        <dbReference type="Proteomes" id="UP001597520"/>
    </source>
</evidence>
<name>A0ABW5T4F9_9BACI</name>
<gene>
    <name evidence="1" type="ORF">ACFSUB_13220</name>
</gene>
<organism evidence="1 2">
    <name type="scientific">Salibacterium lacus</name>
    <dbReference type="NCBI Taxonomy" id="1898109"/>
    <lineage>
        <taxon>Bacteria</taxon>
        <taxon>Bacillati</taxon>
        <taxon>Bacillota</taxon>
        <taxon>Bacilli</taxon>
        <taxon>Bacillales</taxon>
        <taxon>Bacillaceae</taxon>
    </lineage>
</organism>
<sequence>MNEEPEYMQHAMQKSPGCSVQSYFNMVLETLAAGDKRTSAELLRLMKRNWKLVSVDQFSDIYQYIVSLPVIMDELLKLFSAFPLPGEYFQEQVEDVLVAGCMLYEQKRAEAWMFIDGTKEHKDYLLFRAVHALEQNFPDISWTLTACDPLSGERFCRRKYIP</sequence>
<keyword evidence="2" id="KW-1185">Reference proteome</keyword>
<dbReference type="EMBL" id="JBHUML010000005">
    <property type="protein sequence ID" value="MFD2706423.1"/>
    <property type="molecule type" value="Genomic_DNA"/>
</dbReference>
<dbReference type="RefSeq" id="WP_380713744.1">
    <property type="nucleotide sequence ID" value="NZ_JBHUML010000005.1"/>
</dbReference>
<accession>A0ABW5T4F9</accession>
<protein>
    <submittedName>
        <fullName evidence="1">Uncharacterized protein</fullName>
    </submittedName>
</protein>
<proteinExistence type="predicted"/>
<comment type="caution">
    <text evidence="1">The sequence shown here is derived from an EMBL/GenBank/DDBJ whole genome shotgun (WGS) entry which is preliminary data.</text>
</comment>